<evidence type="ECO:0000313" key="2">
    <source>
        <dbReference type="EMBL" id="KZT28313.1"/>
    </source>
</evidence>
<dbReference type="Proteomes" id="UP000076761">
    <property type="component" value="Unassembled WGS sequence"/>
</dbReference>
<dbReference type="InterPro" id="IPR002347">
    <property type="entry name" value="SDR_fam"/>
</dbReference>
<evidence type="ECO:0000313" key="3">
    <source>
        <dbReference type="Proteomes" id="UP000076761"/>
    </source>
</evidence>
<dbReference type="InParanoid" id="A0A165UKN7"/>
<dbReference type="GO" id="GO:0016491">
    <property type="term" value="F:oxidoreductase activity"/>
    <property type="evidence" value="ECO:0007669"/>
    <property type="project" value="UniProtKB-KW"/>
</dbReference>
<dbReference type="PANTHER" id="PTHR43157:SF31">
    <property type="entry name" value="PHOSPHATIDYLINOSITOL-GLYCAN BIOSYNTHESIS CLASS F PROTEIN"/>
    <property type="match status" value="1"/>
</dbReference>
<dbReference type="InterPro" id="IPR036291">
    <property type="entry name" value="NAD(P)-bd_dom_sf"/>
</dbReference>
<dbReference type="STRING" id="1314782.A0A165UKN7"/>
<evidence type="ECO:0000256" key="1">
    <source>
        <dbReference type="ARBA" id="ARBA00023002"/>
    </source>
</evidence>
<accession>A0A165UKN7</accession>
<dbReference type="EMBL" id="KV425558">
    <property type="protein sequence ID" value="KZT28313.1"/>
    <property type="molecule type" value="Genomic_DNA"/>
</dbReference>
<keyword evidence="1" id="KW-0560">Oxidoreductase</keyword>
<dbReference type="AlphaFoldDB" id="A0A165UKN7"/>
<dbReference type="SUPFAM" id="SSF51735">
    <property type="entry name" value="NAD(P)-binding Rossmann-fold domains"/>
    <property type="match status" value="1"/>
</dbReference>
<dbReference type="OrthoDB" id="191139at2759"/>
<sequence length="327" mass="36386">MGRLGWSSSNSRGFDPSTDVPDLTGRVAIVTGANSGIGFNTVLHLARRGAKVYLGARSENKARDALARLHQEGLGPLNGEVVWLNLNLSDPRDARKAADWFLERESRLDILVNNAGKIIGPYALTPDDISDSMVINHLSPAAFTYKLLPLLKSTAQLLHADVRIVNLTSTAHRWVSNPRFNSLASFNRDFSESWLSKIMLYAYSKLANILWSKELQRRFDKEGVPIIVTAVHPGQVLSERGMKRSSSWPMGTYIHSLMCMLNDTPFYGAYTSVFAAASPKVRADPEQYKGKYLVPYGSVEEPSEDAKREDLAWELWQMTEDILAGLS</sequence>
<gene>
    <name evidence="2" type="ORF">NEOLEDRAFT_1059120</name>
</gene>
<reference evidence="2 3" key="1">
    <citation type="journal article" date="2016" name="Mol. Biol. Evol.">
        <title>Comparative Genomics of Early-Diverging Mushroom-Forming Fungi Provides Insights into the Origins of Lignocellulose Decay Capabilities.</title>
        <authorList>
            <person name="Nagy L.G."/>
            <person name="Riley R."/>
            <person name="Tritt A."/>
            <person name="Adam C."/>
            <person name="Daum C."/>
            <person name="Floudas D."/>
            <person name="Sun H."/>
            <person name="Yadav J.S."/>
            <person name="Pangilinan J."/>
            <person name="Larsson K.H."/>
            <person name="Matsuura K."/>
            <person name="Barry K."/>
            <person name="Labutti K."/>
            <person name="Kuo R."/>
            <person name="Ohm R.A."/>
            <person name="Bhattacharya S.S."/>
            <person name="Shirouzu T."/>
            <person name="Yoshinaga Y."/>
            <person name="Martin F.M."/>
            <person name="Grigoriev I.V."/>
            <person name="Hibbett D.S."/>
        </authorList>
    </citation>
    <scope>NUCLEOTIDE SEQUENCE [LARGE SCALE GENOMIC DNA]</scope>
    <source>
        <strain evidence="2 3">HHB14362 ss-1</strain>
    </source>
</reference>
<keyword evidence="3" id="KW-1185">Reference proteome</keyword>
<protein>
    <submittedName>
        <fullName evidence="2">NAD-P-binding protein</fullName>
    </submittedName>
</protein>
<organism evidence="2 3">
    <name type="scientific">Neolentinus lepideus HHB14362 ss-1</name>
    <dbReference type="NCBI Taxonomy" id="1314782"/>
    <lineage>
        <taxon>Eukaryota</taxon>
        <taxon>Fungi</taxon>
        <taxon>Dikarya</taxon>
        <taxon>Basidiomycota</taxon>
        <taxon>Agaricomycotina</taxon>
        <taxon>Agaricomycetes</taxon>
        <taxon>Gloeophyllales</taxon>
        <taxon>Gloeophyllaceae</taxon>
        <taxon>Neolentinus</taxon>
    </lineage>
</organism>
<dbReference type="Gene3D" id="3.40.50.720">
    <property type="entry name" value="NAD(P)-binding Rossmann-like Domain"/>
    <property type="match status" value="1"/>
</dbReference>
<name>A0A165UKN7_9AGAM</name>
<dbReference type="Pfam" id="PF00106">
    <property type="entry name" value="adh_short"/>
    <property type="match status" value="1"/>
</dbReference>
<dbReference type="PRINTS" id="PR00081">
    <property type="entry name" value="GDHRDH"/>
</dbReference>
<dbReference type="PANTHER" id="PTHR43157">
    <property type="entry name" value="PHOSPHATIDYLINOSITOL-GLYCAN BIOSYNTHESIS CLASS F PROTEIN-RELATED"/>
    <property type="match status" value="1"/>
</dbReference>
<proteinExistence type="predicted"/>